<accession>A0AAN8NAH0</accession>
<dbReference type="InterPro" id="IPR003959">
    <property type="entry name" value="ATPase_AAA_core"/>
</dbReference>
<organism evidence="4 5">
    <name type="scientific">Arthrobotrys conoides</name>
    <dbReference type="NCBI Taxonomy" id="74498"/>
    <lineage>
        <taxon>Eukaryota</taxon>
        <taxon>Fungi</taxon>
        <taxon>Dikarya</taxon>
        <taxon>Ascomycota</taxon>
        <taxon>Pezizomycotina</taxon>
        <taxon>Orbiliomycetes</taxon>
        <taxon>Orbiliales</taxon>
        <taxon>Orbiliaceae</taxon>
        <taxon>Arthrobotrys</taxon>
    </lineage>
</organism>
<dbReference type="InterPro" id="IPR056599">
    <property type="entry name" value="AAA_lid_fung"/>
</dbReference>
<dbReference type="SUPFAM" id="SSF52540">
    <property type="entry name" value="P-loop containing nucleoside triphosphate hydrolases"/>
    <property type="match status" value="1"/>
</dbReference>
<dbReference type="Pfam" id="PF23232">
    <property type="entry name" value="AAA_lid_13"/>
    <property type="match status" value="1"/>
</dbReference>
<evidence type="ECO:0000256" key="1">
    <source>
        <dbReference type="SAM" id="Coils"/>
    </source>
</evidence>
<name>A0AAN8NAH0_9PEZI</name>
<dbReference type="Pfam" id="PF00004">
    <property type="entry name" value="AAA"/>
    <property type="match status" value="1"/>
</dbReference>
<feature type="compositionally biased region" description="Polar residues" evidence="2">
    <location>
        <begin position="55"/>
        <end position="65"/>
    </location>
</feature>
<evidence type="ECO:0000313" key="5">
    <source>
        <dbReference type="Proteomes" id="UP001307849"/>
    </source>
</evidence>
<keyword evidence="1" id="KW-0175">Coiled coil</keyword>
<dbReference type="InterPro" id="IPR054289">
    <property type="entry name" value="DUF7025"/>
</dbReference>
<dbReference type="AlphaFoldDB" id="A0AAN8NAH0"/>
<evidence type="ECO:0000256" key="2">
    <source>
        <dbReference type="SAM" id="MobiDB-lite"/>
    </source>
</evidence>
<dbReference type="InterPro" id="IPR027417">
    <property type="entry name" value="P-loop_NTPase"/>
</dbReference>
<dbReference type="EMBL" id="JAVHJM010000009">
    <property type="protein sequence ID" value="KAK6506459.1"/>
    <property type="molecule type" value="Genomic_DNA"/>
</dbReference>
<dbReference type="CDD" id="cd19481">
    <property type="entry name" value="RecA-like_protease"/>
    <property type="match status" value="1"/>
</dbReference>
<dbReference type="PANTHER" id="PTHR46411:SF4">
    <property type="entry name" value="AAA+ ATPASE DOMAIN-CONTAINING PROTEIN"/>
    <property type="match status" value="1"/>
</dbReference>
<dbReference type="Pfam" id="PF22942">
    <property type="entry name" value="DUF7025"/>
    <property type="match status" value="1"/>
</dbReference>
<sequence>MATPSEDSLASVLEAKLAALEKRFSELELKYQTLSGSSSTVIQGTDKGKADAAGTTDSKSSTEPTSDAKTDDKNIEPSQHSRVKILKTVKDPSTGERVEQLEKSQNLKLDVSGDHAFILKKKMQELFLSDEEDSSEIDIVNPDLWELLKKHLGHHPNHIFRGGPVTLHSPYDPFIFEWDALQNAAAQDPKDKQDEQARGDLKLLLDVISGGSSGDAKLDKYFKGRDVCVQQEKIQFDDLWTLFPPGALIYGKPFQDQDQLFIVQDNMGTWPDHDDRPQQFLPWRLKCWTYDWIGEIFQRTSFTLLFDPYDGYRPISALPYFPFEKHPHHDKIKSELVDRGKDFRRLCTAKEGSRLFEYKGDAIFGKKGFSGLIQTDDDGSDTRSRSVWDDFLGIRRHRSRIEAPQSGAMKSSHIESRVMVDYLSYFQYGPPSARNGVLEPNSDNTGCSCSDCHRNDGLASIYRTRFDTIPAQKRDTWEDEQYILCPPRVLGYILADKQWAQLQVSLVRDIPRNDPENAWHSRLRLADNQKTKNLLFDLVRSHSSSTMNNTEDADERNRLKVNDFIPGKGNGLVILLYGPPGVGKTSTAETIAIATRKPLFSISVSDVGTKAKHVESNLSRIFALATSWQAILLIDEADVFLESRGRGPATSTDKNALVSVFLRVLEYYQGIMFLTTNQIAQFDVAIPSRIHVAIQYQSLKAQQMKDIFVGFIKPLDDSDLVEDYQEIMEWLDEDVYSIGFDGRQIRNIVTTALGLARAEFKHRKGKGKLNKNHLKTVINNTRAFKADFLVQYDRYISAQEKMIK</sequence>
<dbReference type="InterPro" id="IPR003593">
    <property type="entry name" value="AAA+_ATPase"/>
</dbReference>
<feature type="region of interest" description="Disordered" evidence="2">
    <location>
        <begin position="38"/>
        <end position="81"/>
    </location>
</feature>
<keyword evidence="5" id="KW-1185">Reference proteome</keyword>
<evidence type="ECO:0000313" key="4">
    <source>
        <dbReference type="EMBL" id="KAK6506459.1"/>
    </source>
</evidence>
<feature type="compositionally biased region" description="Basic and acidic residues" evidence="2">
    <location>
        <begin position="66"/>
        <end position="75"/>
    </location>
</feature>
<evidence type="ECO:0000259" key="3">
    <source>
        <dbReference type="SMART" id="SM00382"/>
    </source>
</evidence>
<dbReference type="Gene3D" id="3.40.50.300">
    <property type="entry name" value="P-loop containing nucleotide triphosphate hydrolases"/>
    <property type="match status" value="1"/>
</dbReference>
<feature type="domain" description="AAA+ ATPase" evidence="3">
    <location>
        <begin position="570"/>
        <end position="699"/>
    </location>
</feature>
<dbReference type="PANTHER" id="PTHR46411">
    <property type="entry name" value="FAMILY ATPASE, PUTATIVE-RELATED"/>
    <property type="match status" value="1"/>
</dbReference>
<feature type="coiled-coil region" evidence="1">
    <location>
        <begin position="10"/>
        <end position="37"/>
    </location>
</feature>
<proteinExistence type="predicted"/>
<comment type="caution">
    <text evidence="4">The sequence shown here is derived from an EMBL/GenBank/DDBJ whole genome shotgun (WGS) entry which is preliminary data.</text>
</comment>
<dbReference type="GO" id="GO:0016887">
    <property type="term" value="F:ATP hydrolysis activity"/>
    <property type="evidence" value="ECO:0007669"/>
    <property type="project" value="InterPro"/>
</dbReference>
<dbReference type="GO" id="GO:0005524">
    <property type="term" value="F:ATP binding"/>
    <property type="evidence" value="ECO:0007669"/>
    <property type="project" value="InterPro"/>
</dbReference>
<protein>
    <recommendedName>
        <fullName evidence="3">AAA+ ATPase domain-containing protein</fullName>
    </recommendedName>
</protein>
<gene>
    <name evidence="4" type="ORF">TWF506_011367</name>
</gene>
<dbReference type="Proteomes" id="UP001307849">
    <property type="component" value="Unassembled WGS sequence"/>
</dbReference>
<reference evidence="4 5" key="1">
    <citation type="submission" date="2019-10" db="EMBL/GenBank/DDBJ databases">
        <authorList>
            <person name="Palmer J.M."/>
        </authorList>
    </citation>
    <scope>NUCLEOTIDE SEQUENCE [LARGE SCALE GENOMIC DNA]</scope>
    <source>
        <strain evidence="4 5">TWF506</strain>
    </source>
</reference>
<dbReference type="SMART" id="SM00382">
    <property type="entry name" value="AAA"/>
    <property type="match status" value="1"/>
</dbReference>